<evidence type="ECO:0000313" key="10">
    <source>
        <dbReference type="Proteomes" id="UP000772434"/>
    </source>
</evidence>
<evidence type="ECO:0000256" key="7">
    <source>
        <dbReference type="PIRSR" id="PIRSR602403-1"/>
    </source>
</evidence>
<sequence>MPSSLLSPVLAVGAVFLVTYFFPKYIHWRNRMVKLNAIPTIGNSGFFSSYLSAQRYKDHALEIIQEGYCKYPGRAFKIPRPDRWDVIVSREKMIDDIKKAGPLDLSFIAAFSEDMQTDYTIGKLVRDNAHVSVIRSPLTRSFPARFHDLRDEIVASFADLVPAKGELYRFTFILPLKAFGRIGMDKSAHVVYHHADRLSNNQSVFCRFTSVLVRQFLTNLPASMARAEKHLGPLIRERLAKEKEYGTSDWPDKPNDLITWLLEEVGEQKENIVGDAIQRVLAISFAAIHHTSVTFTSSIYYLAAYPQIAQPLQEEVGAAIEELGWTKDAMSKMVKLDSFLKETQRLSGVHGVSLIRMALRDFKFSDGTVVPARTIISVALHALHHDGAYYEDPETFKPFRFSDIVQEQEGESLKHQMDAVDPSYLVFGGGRSMCPGRFFAVNELKALMAHVLLTYDIKFENNKGIPPASWYGVVYSPNQEAEVMFGKRAEV</sequence>
<organism evidence="9 10">
    <name type="scientific">Rhodocollybia butyracea</name>
    <dbReference type="NCBI Taxonomy" id="206335"/>
    <lineage>
        <taxon>Eukaryota</taxon>
        <taxon>Fungi</taxon>
        <taxon>Dikarya</taxon>
        <taxon>Basidiomycota</taxon>
        <taxon>Agaricomycotina</taxon>
        <taxon>Agaricomycetes</taxon>
        <taxon>Agaricomycetidae</taxon>
        <taxon>Agaricales</taxon>
        <taxon>Marasmiineae</taxon>
        <taxon>Omphalotaceae</taxon>
        <taxon>Rhodocollybia</taxon>
    </lineage>
</organism>
<dbReference type="SUPFAM" id="SSF48264">
    <property type="entry name" value="Cytochrome P450"/>
    <property type="match status" value="1"/>
</dbReference>
<dbReference type="InterPro" id="IPR001128">
    <property type="entry name" value="Cyt_P450"/>
</dbReference>
<feature type="transmembrane region" description="Helical" evidence="8">
    <location>
        <begin position="6"/>
        <end position="26"/>
    </location>
</feature>
<dbReference type="PRINTS" id="PR00465">
    <property type="entry name" value="EP450IV"/>
</dbReference>
<evidence type="ECO:0000313" key="9">
    <source>
        <dbReference type="EMBL" id="KAF9067172.1"/>
    </source>
</evidence>
<dbReference type="OrthoDB" id="1844152at2759"/>
<evidence type="ECO:0000256" key="8">
    <source>
        <dbReference type="SAM" id="Phobius"/>
    </source>
</evidence>
<dbReference type="GO" id="GO:0016705">
    <property type="term" value="F:oxidoreductase activity, acting on paired donors, with incorporation or reduction of molecular oxygen"/>
    <property type="evidence" value="ECO:0007669"/>
    <property type="project" value="InterPro"/>
</dbReference>
<dbReference type="GO" id="GO:0020037">
    <property type="term" value="F:heme binding"/>
    <property type="evidence" value="ECO:0007669"/>
    <property type="project" value="InterPro"/>
</dbReference>
<keyword evidence="4" id="KW-0560">Oxidoreductase</keyword>
<dbReference type="GO" id="GO:0005506">
    <property type="term" value="F:iron ion binding"/>
    <property type="evidence" value="ECO:0007669"/>
    <property type="project" value="InterPro"/>
</dbReference>
<name>A0A9P5U5W8_9AGAR</name>
<dbReference type="EMBL" id="JADNRY010000077">
    <property type="protein sequence ID" value="KAF9067172.1"/>
    <property type="molecule type" value="Genomic_DNA"/>
</dbReference>
<comment type="cofactor">
    <cofactor evidence="1 7">
        <name>heme</name>
        <dbReference type="ChEBI" id="CHEBI:30413"/>
    </cofactor>
</comment>
<dbReference type="GO" id="GO:0004497">
    <property type="term" value="F:monooxygenase activity"/>
    <property type="evidence" value="ECO:0007669"/>
    <property type="project" value="InterPro"/>
</dbReference>
<keyword evidence="8" id="KW-1133">Transmembrane helix</keyword>
<keyword evidence="10" id="KW-1185">Reference proteome</keyword>
<dbReference type="AlphaFoldDB" id="A0A9P5U5W8"/>
<evidence type="ECO:0000256" key="2">
    <source>
        <dbReference type="ARBA" id="ARBA00010617"/>
    </source>
</evidence>
<reference evidence="9" key="1">
    <citation type="submission" date="2020-11" db="EMBL/GenBank/DDBJ databases">
        <authorList>
            <consortium name="DOE Joint Genome Institute"/>
            <person name="Ahrendt S."/>
            <person name="Riley R."/>
            <person name="Andreopoulos W."/>
            <person name="Labutti K."/>
            <person name="Pangilinan J."/>
            <person name="Ruiz-Duenas F.J."/>
            <person name="Barrasa J.M."/>
            <person name="Sanchez-Garcia M."/>
            <person name="Camarero S."/>
            <person name="Miyauchi S."/>
            <person name="Serrano A."/>
            <person name="Linde D."/>
            <person name="Babiker R."/>
            <person name="Drula E."/>
            <person name="Ayuso-Fernandez I."/>
            <person name="Pacheco R."/>
            <person name="Padilla G."/>
            <person name="Ferreira P."/>
            <person name="Barriuso J."/>
            <person name="Kellner H."/>
            <person name="Castanera R."/>
            <person name="Alfaro M."/>
            <person name="Ramirez L."/>
            <person name="Pisabarro A.G."/>
            <person name="Kuo A."/>
            <person name="Tritt A."/>
            <person name="Lipzen A."/>
            <person name="He G."/>
            <person name="Yan M."/>
            <person name="Ng V."/>
            <person name="Cullen D."/>
            <person name="Martin F."/>
            <person name="Rosso M.-N."/>
            <person name="Henrissat B."/>
            <person name="Hibbett D."/>
            <person name="Martinez A.T."/>
            <person name="Grigoriev I.V."/>
        </authorList>
    </citation>
    <scope>NUCLEOTIDE SEQUENCE</scope>
    <source>
        <strain evidence="9">AH 40177</strain>
    </source>
</reference>
<evidence type="ECO:0000256" key="6">
    <source>
        <dbReference type="ARBA" id="ARBA00023033"/>
    </source>
</evidence>
<dbReference type="PANTHER" id="PTHR46206:SF6">
    <property type="entry name" value="CYTOCHROME P450 MONOOXYGENASE AN1598-RELATED"/>
    <property type="match status" value="1"/>
</dbReference>
<keyword evidence="6" id="KW-0503">Monooxygenase</keyword>
<comment type="caution">
    <text evidence="9">The sequence shown here is derived from an EMBL/GenBank/DDBJ whole genome shotgun (WGS) entry which is preliminary data.</text>
</comment>
<gene>
    <name evidence="9" type="ORF">BDP27DRAFT_1423193</name>
</gene>
<evidence type="ECO:0000256" key="5">
    <source>
        <dbReference type="ARBA" id="ARBA00023004"/>
    </source>
</evidence>
<protein>
    <submittedName>
        <fullName evidence="9">Cytochrome P450</fullName>
    </submittedName>
</protein>
<keyword evidence="5 7" id="KW-0408">Iron</keyword>
<dbReference type="Proteomes" id="UP000772434">
    <property type="component" value="Unassembled WGS sequence"/>
</dbReference>
<dbReference type="InterPro" id="IPR002403">
    <property type="entry name" value="Cyt_P450_E_grp-IV"/>
</dbReference>
<dbReference type="CDD" id="cd11041">
    <property type="entry name" value="CYP503A1-like"/>
    <property type="match status" value="1"/>
</dbReference>
<keyword evidence="3 7" id="KW-0479">Metal-binding</keyword>
<proteinExistence type="inferred from homology"/>
<accession>A0A9P5U5W8</accession>
<dbReference type="InterPro" id="IPR036396">
    <property type="entry name" value="Cyt_P450_sf"/>
</dbReference>
<feature type="binding site" description="axial binding residue" evidence="7">
    <location>
        <position position="434"/>
    </location>
    <ligand>
        <name>heme</name>
        <dbReference type="ChEBI" id="CHEBI:30413"/>
    </ligand>
    <ligandPart>
        <name>Fe</name>
        <dbReference type="ChEBI" id="CHEBI:18248"/>
    </ligandPart>
</feature>
<evidence type="ECO:0000256" key="4">
    <source>
        <dbReference type="ARBA" id="ARBA00023002"/>
    </source>
</evidence>
<dbReference type="Gene3D" id="1.10.630.10">
    <property type="entry name" value="Cytochrome P450"/>
    <property type="match status" value="1"/>
</dbReference>
<evidence type="ECO:0000256" key="1">
    <source>
        <dbReference type="ARBA" id="ARBA00001971"/>
    </source>
</evidence>
<dbReference type="PANTHER" id="PTHR46206">
    <property type="entry name" value="CYTOCHROME P450"/>
    <property type="match status" value="1"/>
</dbReference>
<keyword evidence="8" id="KW-0812">Transmembrane</keyword>
<keyword evidence="8" id="KW-0472">Membrane</keyword>
<comment type="similarity">
    <text evidence="2">Belongs to the cytochrome P450 family.</text>
</comment>
<keyword evidence="7" id="KW-0349">Heme</keyword>
<evidence type="ECO:0000256" key="3">
    <source>
        <dbReference type="ARBA" id="ARBA00022723"/>
    </source>
</evidence>
<dbReference type="Pfam" id="PF00067">
    <property type="entry name" value="p450"/>
    <property type="match status" value="1"/>
</dbReference>